<organism evidence="14 15">
    <name type="scientific">Methanolobus zinderi</name>
    <dbReference type="NCBI Taxonomy" id="536044"/>
    <lineage>
        <taxon>Archaea</taxon>
        <taxon>Methanobacteriati</taxon>
        <taxon>Methanobacteriota</taxon>
        <taxon>Stenosarchaea group</taxon>
        <taxon>Methanomicrobia</taxon>
        <taxon>Methanosarcinales</taxon>
        <taxon>Methanosarcinaceae</taxon>
        <taxon>Methanolobus</taxon>
    </lineage>
</organism>
<dbReference type="PANTHER" id="PTHR33571:SF19">
    <property type="entry name" value="PROTEIN ADENYLYLTRANSFERASE MJ0128-RELATED"/>
    <property type="match status" value="1"/>
</dbReference>
<comment type="catalytic activity">
    <reaction evidence="11">
        <text>O-(5'-adenylyl)-L-tyrosyl-[protein] + ATP = O-[5'-(adenylyl-(5'-&gt;3')-adenylyl)]-L-tyrosyl-[protein] + diphosphate</text>
        <dbReference type="Rhea" id="RHEA:66528"/>
        <dbReference type="Rhea" id="RHEA-COMP:13846"/>
        <dbReference type="Rhea" id="RHEA-COMP:17046"/>
        <dbReference type="ChEBI" id="CHEBI:30616"/>
        <dbReference type="ChEBI" id="CHEBI:33019"/>
        <dbReference type="ChEBI" id="CHEBI:83624"/>
        <dbReference type="ChEBI" id="CHEBI:167160"/>
    </reaction>
</comment>
<sequence length="103" mass="11537">MNSSLKHNATERYIQQLHNLLPELEDRFKVSSLAIFGSYGRREQTDSSDLDILVEFSEAPGLLEFVELENYLSDTLGVKVDLVLKSALKPNIGENILNEAVSV</sequence>
<dbReference type="Pfam" id="PF01909">
    <property type="entry name" value="NTP_transf_2"/>
    <property type="match status" value="1"/>
</dbReference>
<dbReference type="GO" id="GO:0070733">
    <property type="term" value="F:AMPylase activity"/>
    <property type="evidence" value="ECO:0007669"/>
    <property type="project" value="UniProtKB-EC"/>
</dbReference>
<evidence type="ECO:0000313" key="15">
    <source>
        <dbReference type="Proteomes" id="UP000509594"/>
    </source>
</evidence>
<evidence type="ECO:0000256" key="9">
    <source>
        <dbReference type="ARBA" id="ARBA00034531"/>
    </source>
</evidence>
<dbReference type="Gene3D" id="3.30.460.10">
    <property type="entry name" value="Beta Polymerase, domain 2"/>
    <property type="match status" value="1"/>
</dbReference>
<dbReference type="RefSeq" id="WP_176965740.1">
    <property type="nucleotide sequence ID" value="NZ_CP058215.1"/>
</dbReference>
<evidence type="ECO:0000256" key="11">
    <source>
        <dbReference type="ARBA" id="ARBA00047518"/>
    </source>
</evidence>
<dbReference type="PANTHER" id="PTHR33571">
    <property type="entry name" value="SSL8005 PROTEIN"/>
    <property type="match status" value="1"/>
</dbReference>
<dbReference type="InterPro" id="IPR002934">
    <property type="entry name" value="Polymerase_NTP_transf_dom"/>
</dbReference>
<evidence type="ECO:0000256" key="6">
    <source>
        <dbReference type="ARBA" id="ARBA00022741"/>
    </source>
</evidence>
<dbReference type="Proteomes" id="UP000509594">
    <property type="component" value="Chromosome"/>
</dbReference>
<protein>
    <recommendedName>
        <fullName evidence="9">protein adenylyltransferase</fullName>
        <ecNumber evidence="9">2.7.7.108</ecNumber>
    </recommendedName>
</protein>
<keyword evidence="5" id="KW-0479">Metal-binding</keyword>
<dbReference type="GO" id="GO:0046872">
    <property type="term" value="F:metal ion binding"/>
    <property type="evidence" value="ECO:0007669"/>
    <property type="project" value="UniProtKB-KW"/>
</dbReference>
<accession>A0A7D5IPW8</accession>
<comment type="cofactor">
    <cofactor evidence="1">
        <name>Mg(2+)</name>
        <dbReference type="ChEBI" id="CHEBI:18420"/>
    </cofactor>
</comment>
<dbReference type="GO" id="GO:0005524">
    <property type="term" value="F:ATP binding"/>
    <property type="evidence" value="ECO:0007669"/>
    <property type="project" value="UniProtKB-KW"/>
</dbReference>
<evidence type="ECO:0000313" key="14">
    <source>
        <dbReference type="EMBL" id="QLC50685.1"/>
    </source>
</evidence>
<dbReference type="InterPro" id="IPR043519">
    <property type="entry name" value="NT_sf"/>
</dbReference>
<dbReference type="AlphaFoldDB" id="A0A7D5IPW8"/>
<dbReference type="GeneID" id="55822172"/>
<evidence type="ECO:0000256" key="1">
    <source>
        <dbReference type="ARBA" id="ARBA00001946"/>
    </source>
</evidence>
<evidence type="ECO:0000256" key="5">
    <source>
        <dbReference type="ARBA" id="ARBA00022723"/>
    </source>
</evidence>
<evidence type="ECO:0000256" key="7">
    <source>
        <dbReference type="ARBA" id="ARBA00022840"/>
    </source>
</evidence>
<dbReference type="OrthoDB" id="9287at2157"/>
<evidence type="ECO:0000256" key="2">
    <source>
        <dbReference type="ARBA" id="ARBA00022649"/>
    </source>
</evidence>
<proteinExistence type="inferred from homology"/>
<name>A0A7D5IPW8_9EURY</name>
<dbReference type="SUPFAM" id="SSF81301">
    <property type="entry name" value="Nucleotidyltransferase"/>
    <property type="match status" value="1"/>
</dbReference>
<keyword evidence="3 14" id="KW-0808">Transferase</keyword>
<keyword evidence="4" id="KW-0548">Nucleotidyltransferase</keyword>
<evidence type="ECO:0000259" key="13">
    <source>
        <dbReference type="Pfam" id="PF01909"/>
    </source>
</evidence>
<dbReference type="KEGG" id="mzi:HWN40_10815"/>
<evidence type="ECO:0000256" key="10">
    <source>
        <dbReference type="ARBA" id="ARBA00038276"/>
    </source>
</evidence>
<keyword evidence="2" id="KW-1277">Toxin-antitoxin system</keyword>
<dbReference type="EMBL" id="CP058215">
    <property type="protein sequence ID" value="QLC50685.1"/>
    <property type="molecule type" value="Genomic_DNA"/>
</dbReference>
<keyword evidence="7" id="KW-0067">ATP-binding</keyword>
<keyword evidence="8" id="KW-0460">Magnesium</keyword>
<evidence type="ECO:0000256" key="3">
    <source>
        <dbReference type="ARBA" id="ARBA00022679"/>
    </source>
</evidence>
<evidence type="ECO:0000256" key="4">
    <source>
        <dbReference type="ARBA" id="ARBA00022695"/>
    </source>
</evidence>
<dbReference type="InterPro" id="IPR052038">
    <property type="entry name" value="Type-VII_TA_antitoxin"/>
</dbReference>
<reference evidence="14 15" key="1">
    <citation type="submission" date="2020-06" db="EMBL/GenBank/DDBJ databases">
        <title>Methanolobus halotolerans sp. nov., isolated from a saline lake Tus in Siberia.</title>
        <authorList>
            <person name="Shen Y."/>
            <person name="Chen S.-C."/>
            <person name="Lai M.-C."/>
            <person name="Huang H.-H."/>
            <person name="Chiu H.-H."/>
            <person name="Tang S.-L."/>
            <person name="Rogozin D.Y."/>
            <person name="Degermendzhy A.G."/>
        </authorList>
    </citation>
    <scope>NUCLEOTIDE SEQUENCE [LARGE SCALE GENOMIC DNA]</scope>
    <source>
        <strain evidence="14 15">DSM 21339</strain>
    </source>
</reference>
<feature type="domain" description="Polymerase nucleotidyl transferase" evidence="13">
    <location>
        <begin position="19"/>
        <end position="101"/>
    </location>
</feature>
<evidence type="ECO:0000256" key="8">
    <source>
        <dbReference type="ARBA" id="ARBA00022842"/>
    </source>
</evidence>
<evidence type="ECO:0000256" key="12">
    <source>
        <dbReference type="ARBA" id="ARBA00048696"/>
    </source>
</evidence>
<comment type="similarity">
    <text evidence="10">Belongs to the MntA antitoxin family.</text>
</comment>
<gene>
    <name evidence="14" type="ORF">HWN40_10815</name>
</gene>
<keyword evidence="15" id="KW-1185">Reference proteome</keyword>
<keyword evidence="6" id="KW-0547">Nucleotide-binding</keyword>
<dbReference type="EC" id="2.7.7.108" evidence="9"/>
<dbReference type="CDD" id="cd05403">
    <property type="entry name" value="NT_KNTase_like"/>
    <property type="match status" value="1"/>
</dbReference>
<comment type="catalytic activity">
    <reaction evidence="12">
        <text>L-tyrosyl-[protein] + ATP = O-(5'-adenylyl)-L-tyrosyl-[protein] + diphosphate</text>
        <dbReference type="Rhea" id="RHEA:54288"/>
        <dbReference type="Rhea" id="RHEA-COMP:10136"/>
        <dbReference type="Rhea" id="RHEA-COMP:13846"/>
        <dbReference type="ChEBI" id="CHEBI:30616"/>
        <dbReference type="ChEBI" id="CHEBI:33019"/>
        <dbReference type="ChEBI" id="CHEBI:46858"/>
        <dbReference type="ChEBI" id="CHEBI:83624"/>
        <dbReference type="EC" id="2.7.7.108"/>
    </reaction>
</comment>